<dbReference type="EMBL" id="BMDZ01000051">
    <property type="protein sequence ID" value="GGB52576.1"/>
    <property type="molecule type" value="Genomic_DNA"/>
</dbReference>
<evidence type="ECO:0000256" key="2">
    <source>
        <dbReference type="ARBA" id="ARBA00023125"/>
    </source>
</evidence>
<keyword evidence="3" id="KW-0804">Transcription</keyword>
<keyword evidence="1" id="KW-0805">Transcription regulation</keyword>
<dbReference type="Proteomes" id="UP000603352">
    <property type="component" value="Unassembled WGS sequence"/>
</dbReference>
<dbReference type="RefSeq" id="WP_188580588.1">
    <property type="nucleotide sequence ID" value="NZ_BMDZ01000051.1"/>
</dbReference>
<evidence type="ECO:0000259" key="4">
    <source>
        <dbReference type="PROSITE" id="PS50949"/>
    </source>
</evidence>
<dbReference type="Gene3D" id="1.20.120.530">
    <property type="entry name" value="GntR ligand-binding domain-like"/>
    <property type="match status" value="1"/>
</dbReference>
<dbReference type="Gene3D" id="1.10.10.10">
    <property type="entry name" value="Winged helix-like DNA-binding domain superfamily/Winged helix DNA-binding domain"/>
    <property type="match status" value="1"/>
</dbReference>
<evidence type="ECO:0000313" key="6">
    <source>
        <dbReference type="Proteomes" id="UP000603352"/>
    </source>
</evidence>
<dbReference type="SMART" id="SM00895">
    <property type="entry name" value="FCD"/>
    <property type="match status" value="1"/>
</dbReference>
<dbReference type="SMART" id="SM00345">
    <property type="entry name" value="HTH_GNTR"/>
    <property type="match status" value="1"/>
</dbReference>
<dbReference type="SUPFAM" id="SSF48008">
    <property type="entry name" value="GntR ligand-binding domain-like"/>
    <property type="match status" value="1"/>
</dbReference>
<dbReference type="PROSITE" id="PS50949">
    <property type="entry name" value="HTH_GNTR"/>
    <property type="match status" value="1"/>
</dbReference>
<dbReference type="InterPro" id="IPR000524">
    <property type="entry name" value="Tscrpt_reg_HTH_GntR"/>
</dbReference>
<reference evidence="6" key="1">
    <citation type="journal article" date="2019" name="Int. J. Syst. Evol. Microbiol.">
        <title>The Global Catalogue of Microorganisms (GCM) 10K type strain sequencing project: providing services to taxonomists for standard genome sequencing and annotation.</title>
        <authorList>
            <consortium name="The Broad Institute Genomics Platform"/>
            <consortium name="The Broad Institute Genome Sequencing Center for Infectious Disease"/>
            <person name="Wu L."/>
            <person name="Ma J."/>
        </authorList>
    </citation>
    <scope>NUCLEOTIDE SEQUENCE [LARGE SCALE GENOMIC DNA]</scope>
    <source>
        <strain evidence="6">CGMCC 1.10188</strain>
    </source>
</reference>
<proteinExistence type="predicted"/>
<name>A0ABQ1IVZ1_9PROT</name>
<dbReference type="PANTHER" id="PTHR43537:SF49">
    <property type="entry name" value="TRANSCRIPTIONAL REGULATORY PROTEIN"/>
    <property type="match status" value="1"/>
</dbReference>
<dbReference type="Pfam" id="PF07729">
    <property type="entry name" value="FCD"/>
    <property type="match status" value="1"/>
</dbReference>
<dbReference type="SUPFAM" id="SSF46785">
    <property type="entry name" value="Winged helix' DNA-binding domain"/>
    <property type="match status" value="1"/>
</dbReference>
<gene>
    <name evidence="5" type="ORF">GCM10011505_36970</name>
</gene>
<dbReference type="InterPro" id="IPR036388">
    <property type="entry name" value="WH-like_DNA-bd_sf"/>
</dbReference>
<evidence type="ECO:0000256" key="3">
    <source>
        <dbReference type="ARBA" id="ARBA00023163"/>
    </source>
</evidence>
<dbReference type="InterPro" id="IPR036390">
    <property type="entry name" value="WH_DNA-bd_sf"/>
</dbReference>
<feature type="domain" description="HTH gntR-type" evidence="4">
    <location>
        <begin position="12"/>
        <end position="79"/>
    </location>
</feature>
<comment type="caution">
    <text evidence="5">The sequence shown here is derived from an EMBL/GenBank/DDBJ whole genome shotgun (WGS) entry which is preliminary data.</text>
</comment>
<sequence length="230" mass="25164">MGRQIGGGHEDEVTAALLCHRLEDDIVGGRILPGARLEELALARRFGVSRTPIREALQLLAATELVEKRPNRGVYVTLPAPERLTSMFEAMAELEATCGRLAAERMTPAERGQLDHTHRVLGVAMRAGEAGDYEAGNRRFHDQIYAGARSDVLVELTAAVRRRVAPFRRVQFNHLARLGASHHEHQAVVDAILRGDGRAAEAALHSHIMAAHEVAQDFLASLTLAARRQG</sequence>
<dbReference type="PANTHER" id="PTHR43537">
    <property type="entry name" value="TRANSCRIPTIONAL REGULATOR, GNTR FAMILY"/>
    <property type="match status" value="1"/>
</dbReference>
<keyword evidence="6" id="KW-1185">Reference proteome</keyword>
<organism evidence="5 6">
    <name type="scientific">Tistrella bauzanensis</name>
    <dbReference type="NCBI Taxonomy" id="657419"/>
    <lineage>
        <taxon>Bacteria</taxon>
        <taxon>Pseudomonadati</taxon>
        <taxon>Pseudomonadota</taxon>
        <taxon>Alphaproteobacteria</taxon>
        <taxon>Geminicoccales</taxon>
        <taxon>Geminicoccaceae</taxon>
        <taxon>Tistrella</taxon>
    </lineage>
</organism>
<evidence type="ECO:0000256" key="1">
    <source>
        <dbReference type="ARBA" id="ARBA00023015"/>
    </source>
</evidence>
<dbReference type="CDD" id="cd07377">
    <property type="entry name" value="WHTH_GntR"/>
    <property type="match status" value="1"/>
</dbReference>
<dbReference type="Pfam" id="PF00392">
    <property type="entry name" value="GntR"/>
    <property type="match status" value="1"/>
</dbReference>
<protein>
    <recommendedName>
        <fullName evidence="4">HTH gntR-type domain-containing protein</fullName>
    </recommendedName>
</protein>
<evidence type="ECO:0000313" key="5">
    <source>
        <dbReference type="EMBL" id="GGB52576.1"/>
    </source>
</evidence>
<dbReference type="InterPro" id="IPR008920">
    <property type="entry name" value="TF_FadR/GntR_C"/>
</dbReference>
<accession>A0ABQ1IVZ1</accession>
<keyword evidence="2" id="KW-0238">DNA-binding</keyword>
<dbReference type="InterPro" id="IPR011711">
    <property type="entry name" value="GntR_C"/>
</dbReference>